<dbReference type="AlphaFoldDB" id="A0A1W6BXA6"/>
<dbReference type="PROSITE" id="PS51257">
    <property type="entry name" value="PROKAR_LIPOPROTEIN"/>
    <property type="match status" value="1"/>
</dbReference>
<dbReference type="InterPro" id="IPR037873">
    <property type="entry name" value="BamE-like"/>
</dbReference>
<keyword evidence="2" id="KW-0449">Lipoprotein</keyword>
<protein>
    <submittedName>
        <fullName evidence="2">Putative SmpA / OmlA family lipoprotein</fullName>
    </submittedName>
</protein>
<dbReference type="KEGG" id="ccun:CCUN_1115"/>
<dbReference type="RefSeq" id="WP_027305638.1">
    <property type="nucleotide sequence ID" value="NZ_CP020867.1"/>
</dbReference>
<evidence type="ECO:0000313" key="3">
    <source>
        <dbReference type="Proteomes" id="UP000192902"/>
    </source>
</evidence>
<accession>A0A1W6BXA6</accession>
<dbReference type="STRING" id="1121267.CCUN_1115"/>
<sequence>MLKNTMCIVLLSFSFFGCSPSLYNTQADEKLSVAKAQKDIKKGMSSAEVVEVMGSPNVISTDAEGREVWVYDKISTQQAYQNSSGGLSIIIAGISGDSGSSVKNSRTLTIVVKFDSQNKVRDVSYRTSSF</sequence>
<proteinExistence type="predicted"/>
<evidence type="ECO:0000256" key="1">
    <source>
        <dbReference type="ARBA" id="ARBA00022729"/>
    </source>
</evidence>
<reference evidence="2 3" key="1">
    <citation type="submission" date="2017-04" db="EMBL/GenBank/DDBJ databases">
        <title>Complete genome sequence of the Campylobacter cuniculorum type strain LMG24588.</title>
        <authorList>
            <person name="Miller W.G."/>
            <person name="Yee E."/>
            <person name="Revez J."/>
            <person name="Bono J.L."/>
            <person name="Rossi M."/>
        </authorList>
    </citation>
    <scope>NUCLEOTIDE SEQUENCE [LARGE SCALE GENOMIC DNA]</scope>
    <source>
        <strain evidence="2 3">LMG 24588</strain>
    </source>
</reference>
<dbReference type="Gene3D" id="3.30.1450.10">
    <property type="match status" value="1"/>
</dbReference>
<dbReference type="EMBL" id="CP020867">
    <property type="protein sequence ID" value="ARJ56712.1"/>
    <property type="molecule type" value="Genomic_DNA"/>
</dbReference>
<gene>
    <name evidence="2" type="ORF">CCUN_1115</name>
</gene>
<dbReference type="eggNOG" id="COG2913">
    <property type="taxonomic scope" value="Bacteria"/>
</dbReference>
<dbReference type="OrthoDB" id="9795390at2"/>
<organism evidence="2 3">
    <name type="scientific">Campylobacter cuniculorum DSM 23162 = LMG 24588</name>
    <dbReference type="NCBI Taxonomy" id="1121267"/>
    <lineage>
        <taxon>Bacteria</taxon>
        <taxon>Pseudomonadati</taxon>
        <taxon>Campylobacterota</taxon>
        <taxon>Epsilonproteobacteria</taxon>
        <taxon>Campylobacterales</taxon>
        <taxon>Campylobacteraceae</taxon>
        <taxon>Campylobacter</taxon>
    </lineage>
</organism>
<keyword evidence="1" id="KW-0732">Signal</keyword>
<dbReference type="Proteomes" id="UP000192902">
    <property type="component" value="Chromosome"/>
</dbReference>
<name>A0A1W6BXA6_9BACT</name>
<evidence type="ECO:0000313" key="2">
    <source>
        <dbReference type="EMBL" id="ARJ56712.1"/>
    </source>
</evidence>